<dbReference type="OrthoDB" id="6220511at2759"/>
<feature type="non-terminal residue" evidence="1">
    <location>
        <position position="1"/>
    </location>
</feature>
<protein>
    <submittedName>
        <fullName evidence="1">Uncharacterized protein</fullName>
    </submittedName>
</protein>
<organism evidence="1 2">
    <name type="scientific">Ancylostoma duodenale</name>
    <dbReference type="NCBI Taxonomy" id="51022"/>
    <lineage>
        <taxon>Eukaryota</taxon>
        <taxon>Metazoa</taxon>
        <taxon>Ecdysozoa</taxon>
        <taxon>Nematoda</taxon>
        <taxon>Chromadorea</taxon>
        <taxon>Rhabditida</taxon>
        <taxon>Rhabditina</taxon>
        <taxon>Rhabditomorpha</taxon>
        <taxon>Strongyloidea</taxon>
        <taxon>Ancylostomatidae</taxon>
        <taxon>Ancylostomatinae</taxon>
        <taxon>Ancylostoma</taxon>
    </lineage>
</organism>
<proteinExistence type="predicted"/>
<gene>
    <name evidence="1" type="ORF">ANCDUO_27226</name>
</gene>
<accession>A0A0C2F2J3</accession>
<name>A0A0C2F2J3_9BILA</name>
<keyword evidence="2" id="KW-1185">Reference proteome</keyword>
<sequence>HNRTFPMTNKPGSSTMEALSRAPAVLVFNVTRDVLLYGVKLTQQTYAVLMAACAHIAYGYRRFAAGVDRLTEKYNKVRQRLK</sequence>
<reference evidence="1 2" key="1">
    <citation type="submission" date="2013-12" db="EMBL/GenBank/DDBJ databases">
        <title>Draft genome of the parsitic nematode Ancylostoma duodenale.</title>
        <authorList>
            <person name="Mitreva M."/>
        </authorList>
    </citation>
    <scope>NUCLEOTIDE SEQUENCE [LARGE SCALE GENOMIC DNA]</scope>
    <source>
        <strain evidence="1 2">Zhejiang</strain>
    </source>
</reference>
<evidence type="ECO:0000313" key="2">
    <source>
        <dbReference type="Proteomes" id="UP000054047"/>
    </source>
</evidence>
<dbReference type="Proteomes" id="UP000054047">
    <property type="component" value="Unassembled WGS sequence"/>
</dbReference>
<dbReference type="AlphaFoldDB" id="A0A0C2F2J3"/>
<evidence type="ECO:0000313" key="1">
    <source>
        <dbReference type="EMBL" id="KIH42785.1"/>
    </source>
</evidence>
<dbReference type="EMBL" id="KN792676">
    <property type="protein sequence ID" value="KIH42785.1"/>
    <property type="molecule type" value="Genomic_DNA"/>
</dbReference>